<dbReference type="EMBL" id="VSSQ01035293">
    <property type="protein sequence ID" value="MPM87488.1"/>
    <property type="molecule type" value="Genomic_DNA"/>
</dbReference>
<comment type="caution">
    <text evidence="1">The sequence shown here is derived from an EMBL/GenBank/DDBJ whole genome shotgun (WGS) entry which is preliminary data.</text>
</comment>
<dbReference type="AlphaFoldDB" id="A0A645DEN1"/>
<gene>
    <name evidence="1" type="ORF">SDC9_134584</name>
</gene>
<accession>A0A645DEN1</accession>
<protein>
    <submittedName>
        <fullName evidence="1">Uncharacterized protein</fullName>
    </submittedName>
</protein>
<reference evidence="1" key="1">
    <citation type="submission" date="2019-08" db="EMBL/GenBank/DDBJ databases">
        <authorList>
            <person name="Kucharzyk K."/>
            <person name="Murdoch R.W."/>
            <person name="Higgins S."/>
            <person name="Loffler F."/>
        </authorList>
    </citation>
    <scope>NUCLEOTIDE SEQUENCE</scope>
</reference>
<organism evidence="1">
    <name type="scientific">bioreactor metagenome</name>
    <dbReference type="NCBI Taxonomy" id="1076179"/>
    <lineage>
        <taxon>unclassified sequences</taxon>
        <taxon>metagenomes</taxon>
        <taxon>ecological metagenomes</taxon>
    </lineage>
</organism>
<proteinExistence type="predicted"/>
<name>A0A645DEN1_9ZZZZ</name>
<evidence type="ECO:0000313" key="1">
    <source>
        <dbReference type="EMBL" id="MPM87488.1"/>
    </source>
</evidence>
<sequence>MPHYSKTQILRIIHSHLSPLGKVDREYRFSRLNIIVSVRVHLHIVGQIGQFIDSD</sequence>